<dbReference type="InterPro" id="IPR009075">
    <property type="entry name" value="AcylCo_DH/oxidase_C"/>
</dbReference>
<evidence type="ECO:0000313" key="8">
    <source>
        <dbReference type="EMBL" id="QBP12778.1"/>
    </source>
</evidence>
<dbReference type="GO" id="GO:0003995">
    <property type="term" value="F:acyl-CoA dehydrogenase activity"/>
    <property type="evidence" value="ECO:0007669"/>
    <property type="project" value="TreeGrafter"/>
</dbReference>
<dbReference type="FunFam" id="1.20.140.10:FF:000012">
    <property type="entry name" value="Acyl-CoA dehydrogenase fadE12"/>
    <property type="match status" value="1"/>
</dbReference>
<reference evidence="8 9" key="1">
    <citation type="submission" date="2019-03" db="EMBL/GenBank/DDBJ databases">
        <title>Comparative insights into the high quality Complete genome sequence of highly metal resistant Cupriavidus metallidurans strain BS1 isolated from a gold-copper mine.</title>
        <authorList>
            <person name="Mazhar H.S."/>
            <person name="Rensing C."/>
        </authorList>
    </citation>
    <scope>NUCLEOTIDE SEQUENCE [LARGE SCALE GENOMIC DNA]</scope>
    <source>
        <strain evidence="8 9">BS1</strain>
    </source>
</reference>
<keyword evidence="3" id="KW-0285">Flavoprotein</keyword>
<dbReference type="PIRSF" id="PIRSF016578">
    <property type="entry name" value="HsaA"/>
    <property type="match status" value="1"/>
</dbReference>
<dbReference type="PANTHER" id="PTHR43884:SF12">
    <property type="entry name" value="ISOVALERYL-COA DEHYDROGENASE, MITOCHONDRIAL-RELATED"/>
    <property type="match status" value="1"/>
</dbReference>
<dbReference type="InterPro" id="IPR013786">
    <property type="entry name" value="AcylCoA_DH/ox_N"/>
</dbReference>
<evidence type="ECO:0000256" key="2">
    <source>
        <dbReference type="ARBA" id="ARBA00009347"/>
    </source>
</evidence>
<dbReference type="EMBL" id="CP037901">
    <property type="protein sequence ID" value="QBP12778.1"/>
    <property type="molecule type" value="Genomic_DNA"/>
</dbReference>
<dbReference type="RefSeq" id="WP_017511857.1">
    <property type="nucleotide sequence ID" value="NZ_CP026544.1"/>
</dbReference>
<organism evidence="8 9">
    <name type="scientific">Cupriavidus metallidurans</name>
    <dbReference type="NCBI Taxonomy" id="119219"/>
    <lineage>
        <taxon>Bacteria</taxon>
        <taxon>Pseudomonadati</taxon>
        <taxon>Pseudomonadota</taxon>
        <taxon>Betaproteobacteria</taxon>
        <taxon>Burkholderiales</taxon>
        <taxon>Burkholderiaceae</taxon>
        <taxon>Cupriavidus</taxon>
    </lineage>
</organism>
<evidence type="ECO:0000259" key="5">
    <source>
        <dbReference type="Pfam" id="PF00441"/>
    </source>
</evidence>
<name>A0A2L0X1T3_9BURK</name>
<dbReference type="Gene3D" id="2.40.110.10">
    <property type="entry name" value="Butyryl-CoA Dehydrogenase, subunit A, domain 2"/>
    <property type="match status" value="1"/>
</dbReference>
<dbReference type="InterPro" id="IPR046373">
    <property type="entry name" value="Acyl-CoA_Oxase/DH_mid-dom_sf"/>
</dbReference>
<dbReference type="PANTHER" id="PTHR43884">
    <property type="entry name" value="ACYL-COA DEHYDROGENASE"/>
    <property type="match status" value="1"/>
</dbReference>
<evidence type="ECO:0000313" key="9">
    <source>
        <dbReference type="Proteomes" id="UP000253772"/>
    </source>
</evidence>
<gene>
    <name evidence="8" type="ORF">DDF84_024195</name>
</gene>
<dbReference type="InterPro" id="IPR036250">
    <property type="entry name" value="AcylCo_DH-like_C"/>
</dbReference>
<evidence type="ECO:0000256" key="1">
    <source>
        <dbReference type="ARBA" id="ARBA00001974"/>
    </source>
</evidence>
<feature type="domain" description="Acyl-CoA oxidase/dehydrogenase middle" evidence="6">
    <location>
        <begin position="122"/>
        <end position="219"/>
    </location>
</feature>
<feature type="domain" description="Acyl-CoA dehydrogenase/oxidase C-terminal" evidence="5">
    <location>
        <begin position="232"/>
        <end position="365"/>
    </location>
</feature>
<evidence type="ECO:0000256" key="3">
    <source>
        <dbReference type="ARBA" id="ARBA00022630"/>
    </source>
</evidence>
<dbReference type="InterPro" id="IPR006091">
    <property type="entry name" value="Acyl-CoA_Oxase/DH_mid-dom"/>
</dbReference>
<comment type="cofactor">
    <cofactor evidence="1">
        <name>FAD</name>
        <dbReference type="ChEBI" id="CHEBI:57692"/>
    </cofactor>
</comment>
<dbReference type="Gene3D" id="1.20.140.10">
    <property type="entry name" value="Butyryl-CoA Dehydrogenase, subunit A, domain 3"/>
    <property type="match status" value="1"/>
</dbReference>
<comment type="similarity">
    <text evidence="2">Belongs to the acyl-CoA dehydrogenase family.</text>
</comment>
<sequence length="387" mass="42587">MFQPTPQQQEIRDAILKVCARFDADYWLEKDRLGGFPADFHEALAAAGWLGIAIPEAYGGSGLGIAEAAVMMQAIAESGAGMSGASAVHMNIFGLSPVVMFGTEAQKHRMLPPLIAGTDRACFAVTEPDTGLNTTQLKLRAERRGDHYVLDGAKTFISTASTVEKILILARTTPLDKIRSKTDGLSLFYTDLDRNHIETREIDKMGRKAVDTNQVFIDNLKVPLEDRIGEEGKGFHYILHGMNAERILVAAEAIGLGRVALRRATQYAKERVVFNRPIGQNQGIQHPLAQCWMELEAADLMMRNAAHLFDRGENCGAQANAAKYLAAEACHKACETAVMTHGGFGYAKEYHVERYLRESYVPRIAPISPHLILCFIAEKVLGLPKSY</sequence>
<dbReference type="Pfam" id="PF00441">
    <property type="entry name" value="Acyl-CoA_dh_1"/>
    <property type="match status" value="1"/>
</dbReference>
<dbReference type="AlphaFoldDB" id="A0A2L0X1T3"/>
<dbReference type="OrthoDB" id="9769473at2"/>
<keyword evidence="4" id="KW-0274">FAD</keyword>
<dbReference type="SUPFAM" id="SSF47203">
    <property type="entry name" value="Acyl-CoA dehydrogenase C-terminal domain-like"/>
    <property type="match status" value="1"/>
</dbReference>
<protein>
    <submittedName>
        <fullName evidence="8">Acyl-CoA dehydrogenase</fullName>
    </submittedName>
</protein>
<dbReference type="GO" id="GO:0050660">
    <property type="term" value="F:flavin adenine dinucleotide binding"/>
    <property type="evidence" value="ECO:0007669"/>
    <property type="project" value="InterPro"/>
</dbReference>
<dbReference type="Proteomes" id="UP000253772">
    <property type="component" value="Chromosome c2"/>
</dbReference>
<accession>A0A2L0X1T3</accession>
<proteinExistence type="inferred from homology"/>
<dbReference type="Pfam" id="PF02770">
    <property type="entry name" value="Acyl-CoA_dh_M"/>
    <property type="match status" value="1"/>
</dbReference>
<dbReference type="SUPFAM" id="SSF56645">
    <property type="entry name" value="Acyl-CoA dehydrogenase NM domain-like"/>
    <property type="match status" value="1"/>
</dbReference>
<dbReference type="InterPro" id="IPR009100">
    <property type="entry name" value="AcylCoA_DH/oxidase_NM_dom_sf"/>
</dbReference>
<dbReference type="Gene3D" id="1.10.540.10">
    <property type="entry name" value="Acyl-CoA dehydrogenase/oxidase, N-terminal domain"/>
    <property type="match status" value="1"/>
</dbReference>
<feature type="domain" description="Acyl-CoA dehydrogenase/oxidase N-terminal" evidence="7">
    <location>
        <begin position="5"/>
        <end position="117"/>
    </location>
</feature>
<evidence type="ECO:0000256" key="4">
    <source>
        <dbReference type="ARBA" id="ARBA00022827"/>
    </source>
</evidence>
<evidence type="ECO:0000259" key="6">
    <source>
        <dbReference type="Pfam" id="PF02770"/>
    </source>
</evidence>
<evidence type="ECO:0000259" key="7">
    <source>
        <dbReference type="Pfam" id="PF02771"/>
    </source>
</evidence>
<dbReference type="Pfam" id="PF02771">
    <property type="entry name" value="Acyl-CoA_dh_N"/>
    <property type="match status" value="1"/>
</dbReference>
<dbReference type="InterPro" id="IPR037069">
    <property type="entry name" value="AcylCoA_DH/ox_N_sf"/>
</dbReference>